<dbReference type="GO" id="GO:0000725">
    <property type="term" value="P:recombinational repair"/>
    <property type="evidence" value="ECO:0007669"/>
    <property type="project" value="TreeGrafter"/>
</dbReference>
<dbReference type="PANTHER" id="PTHR11070">
    <property type="entry name" value="UVRD / RECB / PCRA DNA HELICASE FAMILY MEMBER"/>
    <property type="match status" value="1"/>
</dbReference>
<keyword evidence="1 5" id="KW-0547">Nucleotide-binding</keyword>
<dbReference type="GO" id="GO:0043138">
    <property type="term" value="F:3'-5' DNA helicase activity"/>
    <property type="evidence" value="ECO:0007669"/>
    <property type="project" value="TreeGrafter"/>
</dbReference>
<dbReference type="InterPro" id="IPR027417">
    <property type="entry name" value="P-loop_NTPase"/>
</dbReference>
<gene>
    <name evidence="7" type="ORF">DCCM_3503</name>
</gene>
<protein>
    <submittedName>
        <fullName evidence="7">ATP-dependent DNA helicase</fullName>
    </submittedName>
</protein>
<sequence>MSMVLYKMRGDNVDNYRQNLREEKLYLEKTLKVIQKELETESGKLSHRKRNLIEARKDMWENTAHSSNDFTKLVEMSQYLLEVNSQTASYLDTSRQVDRYRKIIESPYFGRFDFTEDGCRNEEKIYVGLYTVMDSETNTVRVYDWRAPISSIFYRYEPGRAEYTAPAGLIAGEVLLKRQYKIRNSELVYFFDCNILINDKILQEILSRNASAKMRNIVETIQKEQDLIIRDTGSDLLIVQGVAGSGKTSIALHRVAYLLYDGLKTNLGSHNVIIISPNAVFSKYISNVLPELGEENVRRATFDDIAAKAFENRLTVENRAAQLEAVIGGRDRGEIAARRQGIIFKGSKTFAEILDRLLTYCGRRLIPFEDVYYNGVILETKQQLKNRFLNNKTGIPMARQLQRIENMLLDKVHPLQKKRLRKIEKIVAQSDGREFEVKSFSRLLSIKEAGKFQKRLHKFTRVDYLKLYQRLFQQRELFFELSRGLELPEDIHRIISSTGASLQKGLLRYEDAAPLLYLKLKIDGYKPFSEIKQVVIDEAQDYYPLHYEVFKLLFGDAKYTVLGDINQTIEKEKDNSIYEDISEILNKQKTIKLSLNKGYRSSYEINDFTQRLLGGGQDFVPFERHEKEPVIQKKKTKELIDRAIAADVRDFMEEGYESVAVICKTQQEANKVHSGLKKLIPAKLIQARDGRVEKGALVIPSYLAKGLEFDAVIVHDAGRENYSGRLDKKLLYVACTRALHRLCLYYTGEKSPFIEGAGG</sequence>
<evidence type="ECO:0000313" key="8">
    <source>
        <dbReference type="Proteomes" id="UP000239549"/>
    </source>
</evidence>
<accession>A0A2L2XE14</accession>
<dbReference type="Proteomes" id="UP000239549">
    <property type="component" value="Unassembled WGS sequence"/>
</dbReference>
<dbReference type="PROSITE" id="PS51198">
    <property type="entry name" value="UVRD_HELICASE_ATP_BIND"/>
    <property type="match status" value="1"/>
</dbReference>
<dbReference type="AlphaFoldDB" id="A0A2L2XE14"/>
<dbReference type="GO" id="GO:0003677">
    <property type="term" value="F:DNA binding"/>
    <property type="evidence" value="ECO:0007669"/>
    <property type="project" value="InterPro"/>
</dbReference>
<evidence type="ECO:0000256" key="1">
    <source>
        <dbReference type="ARBA" id="ARBA00022741"/>
    </source>
</evidence>
<dbReference type="GO" id="GO:0016787">
    <property type="term" value="F:hydrolase activity"/>
    <property type="evidence" value="ECO:0007669"/>
    <property type="project" value="UniProtKB-UniRule"/>
</dbReference>
<evidence type="ECO:0000313" key="7">
    <source>
        <dbReference type="EMBL" id="GBF34390.1"/>
    </source>
</evidence>
<proteinExistence type="predicted"/>
<evidence type="ECO:0000256" key="4">
    <source>
        <dbReference type="ARBA" id="ARBA00022840"/>
    </source>
</evidence>
<dbReference type="GO" id="GO:0005829">
    <property type="term" value="C:cytosol"/>
    <property type="evidence" value="ECO:0007669"/>
    <property type="project" value="TreeGrafter"/>
</dbReference>
<dbReference type="SUPFAM" id="SSF52540">
    <property type="entry name" value="P-loop containing nucleoside triphosphate hydrolases"/>
    <property type="match status" value="1"/>
</dbReference>
<dbReference type="Gene3D" id="3.40.50.300">
    <property type="entry name" value="P-loop containing nucleotide triphosphate hydrolases"/>
    <property type="match status" value="2"/>
</dbReference>
<keyword evidence="2 5" id="KW-0378">Hydrolase</keyword>
<reference evidence="8" key="1">
    <citation type="submission" date="2018-02" db="EMBL/GenBank/DDBJ databases">
        <title>Genome sequence of Desulfocucumis palustris strain NAW-5.</title>
        <authorList>
            <person name="Watanabe M."/>
            <person name="Kojima H."/>
            <person name="Fukui M."/>
        </authorList>
    </citation>
    <scope>NUCLEOTIDE SEQUENCE [LARGE SCALE GENOMIC DNA]</scope>
    <source>
        <strain evidence="8">NAW-5</strain>
    </source>
</reference>
<dbReference type="GO" id="GO:0005524">
    <property type="term" value="F:ATP binding"/>
    <property type="evidence" value="ECO:0007669"/>
    <property type="project" value="UniProtKB-UniRule"/>
</dbReference>
<keyword evidence="8" id="KW-1185">Reference proteome</keyword>
<dbReference type="Pfam" id="PF00580">
    <property type="entry name" value="UvrD-helicase"/>
    <property type="match status" value="1"/>
</dbReference>
<dbReference type="PANTHER" id="PTHR11070:SF17">
    <property type="entry name" value="DNA HELICASE IV"/>
    <property type="match status" value="1"/>
</dbReference>
<evidence type="ECO:0000256" key="5">
    <source>
        <dbReference type="PROSITE-ProRule" id="PRU00560"/>
    </source>
</evidence>
<organism evidence="7 8">
    <name type="scientific">Desulfocucumis palustris</name>
    <dbReference type="NCBI Taxonomy" id="1898651"/>
    <lineage>
        <taxon>Bacteria</taxon>
        <taxon>Bacillati</taxon>
        <taxon>Bacillota</taxon>
        <taxon>Clostridia</taxon>
        <taxon>Eubacteriales</taxon>
        <taxon>Desulfocucumaceae</taxon>
        <taxon>Desulfocucumis</taxon>
    </lineage>
</organism>
<comment type="caution">
    <text evidence="7">The sequence shown here is derived from an EMBL/GenBank/DDBJ whole genome shotgun (WGS) entry which is preliminary data.</text>
</comment>
<evidence type="ECO:0000256" key="3">
    <source>
        <dbReference type="ARBA" id="ARBA00022806"/>
    </source>
</evidence>
<dbReference type="EMBL" id="BFAV01000140">
    <property type="protein sequence ID" value="GBF34390.1"/>
    <property type="molecule type" value="Genomic_DNA"/>
</dbReference>
<dbReference type="InterPro" id="IPR000212">
    <property type="entry name" value="DNA_helicase_UvrD/REP"/>
</dbReference>
<feature type="binding site" evidence="5">
    <location>
        <begin position="241"/>
        <end position="248"/>
    </location>
    <ligand>
        <name>ATP</name>
        <dbReference type="ChEBI" id="CHEBI:30616"/>
    </ligand>
</feature>
<dbReference type="InterPro" id="IPR027785">
    <property type="entry name" value="UvrD-like_helicase_C"/>
</dbReference>
<dbReference type="Pfam" id="PF13538">
    <property type="entry name" value="UvrD_C_2"/>
    <property type="match status" value="1"/>
</dbReference>
<name>A0A2L2XE14_9FIRM</name>
<dbReference type="InterPro" id="IPR014016">
    <property type="entry name" value="UvrD-like_ATP-bd"/>
</dbReference>
<keyword evidence="4 5" id="KW-0067">ATP-binding</keyword>
<keyword evidence="3 5" id="KW-0347">Helicase</keyword>
<feature type="domain" description="UvrD-like helicase ATP-binding" evidence="6">
    <location>
        <begin position="220"/>
        <end position="602"/>
    </location>
</feature>
<evidence type="ECO:0000256" key="2">
    <source>
        <dbReference type="ARBA" id="ARBA00022801"/>
    </source>
</evidence>
<evidence type="ECO:0000259" key="6">
    <source>
        <dbReference type="PROSITE" id="PS51198"/>
    </source>
</evidence>